<comment type="caution">
    <text evidence="1">The sequence shown here is derived from an EMBL/GenBank/DDBJ whole genome shotgun (WGS) entry which is preliminary data.</text>
</comment>
<proteinExistence type="predicted"/>
<sequence>MSANYEKVKNYYDKQLWTQSQVKMAVVKIWITAEEFKTITGQDYTA</sequence>
<gene>
    <name evidence="1" type="ORF">SDC9_145879</name>
</gene>
<dbReference type="AlphaFoldDB" id="A0A645EBI9"/>
<evidence type="ECO:0008006" key="2">
    <source>
        <dbReference type="Google" id="ProtNLM"/>
    </source>
</evidence>
<protein>
    <recommendedName>
        <fullName evidence="2">XkdX family protein</fullName>
    </recommendedName>
</protein>
<reference evidence="1" key="1">
    <citation type="submission" date="2019-08" db="EMBL/GenBank/DDBJ databases">
        <authorList>
            <person name="Kucharzyk K."/>
            <person name="Murdoch R.W."/>
            <person name="Higgins S."/>
            <person name="Loffler F."/>
        </authorList>
    </citation>
    <scope>NUCLEOTIDE SEQUENCE</scope>
</reference>
<dbReference type="EMBL" id="VSSQ01044828">
    <property type="protein sequence ID" value="MPM98691.1"/>
    <property type="molecule type" value="Genomic_DNA"/>
</dbReference>
<dbReference type="Pfam" id="PF09693">
    <property type="entry name" value="Phage_XkdX"/>
    <property type="match status" value="1"/>
</dbReference>
<evidence type="ECO:0000313" key="1">
    <source>
        <dbReference type="EMBL" id="MPM98691.1"/>
    </source>
</evidence>
<name>A0A645EBI9_9ZZZZ</name>
<accession>A0A645EBI9</accession>
<organism evidence="1">
    <name type="scientific">bioreactor metagenome</name>
    <dbReference type="NCBI Taxonomy" id="1076179"/>
    <lineage>
        <taxon>unclassified sequences</taxon>
        <taxon>metagenomes</taxon>
        <taxon>ecological metagenomes</taxon>
    </lineage>
</organism>
<dbReference type="InterPro" id="IPR010022">
    <property type="entry name" value="XkdX"/>
</dbReference>